<dbReference type="OrthoDB" id="126772at2759"/>
<evidence type="ECO:0000313" key="2">
    <source>
        <dbReference type="Proteomes" id="UP000515160"/>
    </source>
</evidence>
<gene>
    <name evidence="3" type="primary">LOC117574653</name>
</gene>
<protein>
    <submittedName>
        <fullName evidence="3">Vasotab-like</fullName>
    </submittedName>
</protein>
<feature type="signal peptide" evidence="1">
    <location>
        <begin position="1"/>
        <end position="19"/>
    </location>
</feature>
<dbReference type="AlphaFoldDB" id="A0A6P8XN59"/>
<keyword evidence="2" id="KW-1185">Reference proteome</keyword>
<sequence length="82" mass="9116">MKFCVALISLLLCFSFILATRRECPTVCTADFSPVCAEGYYKGNLLRCQFSNSCRATVSGCLNRIDWRPSACYKLSNCDGLV</sequence>
<name>A0A6P8XN59_DROAB</name>
<dbReference type="GeneID" id="117574653"/>
<dbReference type="Proteomes" id="UP000515160">
    <property type="component" value="Chromosome 2R"/>
</dbReference>
<reference evidence="3" key="1">
    <citation type="submission" date="2025-08" db="UniProtKB">
        <authorList>
            <consortium name="RefSeq"/>
        </authorList>
    </citation>
    <scope>IDENTIFICATION</scope>
    <source>
        <strain evidence="3">15112-1751.03</strain>
        <tissue evidence="3">Whole Adult</tissue>
    </source>
</reference>
<accession>A0A6P8XN59</accession>
<feature type="chain" id="PRO_5027939767" evidence="1">
    <location>
        <begin position="20"/>
        <end position="82"/>
    </location>
</feature>
<organism evidence="2 3">
    <name type="scientific">Drosophila albomicans</name>
    <name type="common">Fruit fly</name>
    <dbReference type="NCBI Taxonomy" id="7291"/>
    <lineage>
        <taxon>Eukaryota</taxon>
        <taxon>Metazoa</taxon>
        <taxon>Ecdysozoa</taxon>
        <taxon>Arthropoda</taxon>
        <taxon>Hexapoda</taxon>
        <taxon>Insecta</taxon>
        <taxon>Pterygota</taxon>
        <taxon>Neoptera</taxon>
        <taxon>Endopterygota</taxon>
        <taxon>Diptera</taxon>
        <taxon>Brachycera</taxon>
        <taxon>Muscomorpha</taxon>
        <taxon>Ephydroidea</taxon>
        <taxon>Drosophilidae</taxon>
        <taxon>Drosophila</taxon>
    </lineage>
</organism>
<dbReference type="RefSeq" id="XP_034114449.1">
    <property type="nucleotide sequence ID" value="XM_034258558.2"/>
</dbReference>
<keyword evidence="1" id="KW-0732">Signal</keyword>
<proteinExistence type="predicted"/>
<evidence type="ECO:0000256" key="1">
    <source>
        <dbReference type="SAM" id="SignalP"/>
    </source>
</evidence>
<evidence type="ECO:0000313" key="3">
    <source>
        <dbReference type="RefSeq" id="XP_034114449.1"/>
    </source>
</evidence>